<feature type="domain" description="Metalloprotease TldD/E N-terminal" evidence="2">
    <location>
        <begin position="19"/>
        <end position="75"/>
    </location>
</feature>
<dbReference type="InterPro" id="IPR045569">
    <property type="entry name" value="Metalloprtase-TldD/E_C"/>
</dbReference>
<dbReference type="Pfam" id="PF19290">
    <property type="entry name" value="PmbA_TldD_2nd"/>
    <property type="match status" value="1"/>
</dbReference>
<evidence type="ECO:0000259" key="3">
    <source>
        <dbReference type="Pfam" id="PF19289"/>
    </source>
</evidence>
<dbReference type="Proteomes" id="UP000184442">
    <property type="component" value="Unassembled WGS sequence"/>
</dbReference>
<dbReference type="OrthoDB" id="39969at2"/>
<feature type="domain" description="Metalloprotease TldD/E central" evidence="4">
    <location>
        <begin position="112"/>
        <end position="212"/>
    </location>
</feature>
<dbReference type="InterPro" id="IPR002510">
    <property type="entry name" value="Metalloprtase-TldD/E_N"/>
</dbReference>
<proteinExistence type="inferred from homology"/>
<dbReference type="PANTHER" id="PTHR43421:SF1">
    <property type="entry name" value="METALLOPROTEASE PMBA"/>
    <property type="match status" value="1"/>
</dbReference>
<dbReference type="Pfam" id="PF01523">
    <property type="entry name" value="PmbA_TldD_1st"/>
    <property type="match status" value="1"/>
</dbReference>
<protein>
    <submittedName>
        <fullName evidence="5">PmbA protein</fullName>
    </submittedName>
</protein>
<evidence type="ECO:0000259" key="2">
    <source>
        <dbReference type="Pfam" id="PF01523"/>
    </source>
</evidence>
<keyword evidence="6" id="KW-1185">Reference proteome</keyword>
<dbReference type="EMBL" id="FQZS01000003">
    <property type="protein sequence ID" value="SHI44080.1"/>
    <property type="molecule type" value="Genomic_DNA"/>
</dbReference>
<dbReference type="STRING" id="1122184.SAMN02745176_00287"/>
<dbReference type="GO" id="GO:0005829">
    <property type="term" value="C:cytosol"/>
    <property type="evidence" value="ECO:0007669"/>
    <property type="project" value="TreeGrafter"/>
</dbReference>
<dbReference type="AlphaFoldDB" id="A0A1M6B5X1"/>
<evidence type="ECO:0000256" key="1">
    <source>
        <dbReference type="ARBA" id="ARBA00005836"/>
    </source>
</evidence>
<evidence type="ECO:0000313" key="5">
    <source>
        <dbReference type="EMBL" id="SHI44080.1"/>
    </source>
</evidence>
<dbReference type="GO" id="GO:0008237">
    <property type="term" value="F:metallopeptidase activity"/>
    <property type="evidence" value="ECO:0007669"/>
    <property type="project" value="InterPro"/>
</dbReference>
<evidence type="ECO:0000313" key="6">
    <source>
        <dbReference type="Proteomes" id="UP000184442"/>
    </source>
</evidence>
<dbReference type="Pfam" id="PF19289">
    <property type="entry name" value="PmbA_TldD_3rd"/>
    <property type="match status" value="1"/>
</dbReference>
<gene>
    <name evidence="5" type="ORF">SAMN02745176_00287</name>
</gene>
<dbReference type="InterPro" id="IPR035068">
    <property type="entry name" value="TldD/PmbA_N"/>
</dbReference>
<dbReference type="GO" id="GO:0006508">
    <property type="term" value="P:proteolysis"/>
    <property type="evidence" value="ECO:0007669"/>
    <property type="project" value="InterPro"/>
</dbReference>
<name>A0A1M6B5X1_9FIRM</name>
<dbReference type="RefSeq" id="WP_073023722.1">
    <property type="nucleotide sequence ID" value="NZ_FQZS01000003.1"/>
</dbReference>
<feature type="domain" description="Metalloprotease TldD/E C-terminal" evidence="3">
    <location>
        <begin position="219"/>
        <end position="443"/>
    </location>
</feature>
<dbReference type="InterPro" id="IPR036059">
    <property type="entry name" value="TldD/PmbA_sf"/>
</dbReference>
<dbReference type="Gene3D" id="3.30.2290.10">
    <property type="entry name" value="PmbA/TldD superfamily"/>
    <property type="match status" value="1"/>
</dbReference>
<organism evidence="5 6">
    <name type="scientific">Lutispora thermophila DSM 19022</name>
    <dbReference type="NCBI Taxonomy" id="1122184"/>
    <lineage>
        <taxon>Bacteria</taxon>
        <taxon>Bacillati</taxon>
        <taxon>Bacillota</taxon>
        <taxon>Clostridia</taxon>
        <taxon>Lutisporales</taxon>
        <taxon>Lutisporaceae</taxon>
        <taxon>Lutispora</taxon>
    </lineage>
</organism>
<dbReference type="PANTHER" id="PTHR43421">
    <property type="entry name" value="METALLOPROTEASE PMBA"/>
    <property type="match status" value="1"/>
</dbReference>
<dbReference type="InterPro" id="IPR047657">
    <property type="entry name" value="PmbA"/>
</dbReference>
<accession>A0A1M6B5X1</accession>
<sequence>MDIDKLFSRGKELGIEEMEVYMAEKCSTKFKVYKGELENYNLSKEEVLSLRGIHNGKMGYSYTERLADDSIDDLLFNLIQYAECNEREHTEKLSAPVEIKRKSRINRLKLYEEDRKIAFLKSIEELAYSMDERVYLVEDCDYEEYERSIYIKNTKGLELKDSYGAGIINLSVVAKNGEDTQTGYIHRVIDDLSQEYKNDLINEAVRDAINMLDACSIPSGDYKIILRNNVAANLFSTMCPVFLADVIQENLSLMKGKVGKKVGSDLLDIIEDPLMDKGFSYRTFDDEGTPTFTKYIVKNGVLKTVLHNNKTAEKEGVNSTGNGFRISHKSSIGVLPINMYIEKGSYSLEEMIMSLEKGLLITDIQGLHAGINTISGDFSLYSNGFLIEHGKVIKPVNQITIAGNFYDMIKEIQALGDDVRFSTPGIYYFGSPSMMIDRLTVSGN</sequence>
<dbReference type="InterPro" id="IPR045570">
    <property type="entry name" value="Metalloprtase-TldD/E_cen_dom"/>
</dbReference>
<comment type="similarity">
    <text evidence="1">Belongs to the peptidase U62 family.</text>
</comment>
<reference evidence="5 6" key="1">
    <citation type="submission" date="2016-11" db="EMBL/GenBank/DDBJ databases">
        <authorList>
            <person name="Jaros S."/>
            <person name="Januszkiewicz K."/>
            <person name="Wedrychowicz H."/>
        </authorList>
    </citation>
    <scope>NUCLEOTIDE SEQUENCE [LARGE SCALE GENOMIC DNA]</scope>
    <source>
        <strain evidence="5 6">DSM 19022</strain>
    </source>
</reference>
<evidence type="ECO:0000259" key="4">
    <source>
        <dbReference type="Pfam" id="PF19290"/>
    </source>
</evidence>
<dbReference type="SUPFAM" id="SSF111283">
    <property type="entry name" value="Putative modulator of DNA gyrase, PmbA/TldD"/>
    <property type="match status" value="1"/>
</dbReference>